<keyword evidence="2 4" id="KW-0202">Cytokine</keyword>
<evidence type="ECO:0000256" key="3">
    <source>
        <dbReference type="ARBA" id="ARBA00023157"/>
    </source>
</evidence>
<accession>A0AAD3MYC2</accession>
<protein>
    <recommendedName>
        <fullName evidence="4">C-C motif chemokine</fullName>
    </recommendedName>
</protein>
<proteinExistence type="inferred from homology"/>
<feature type="domain" description="Chemokine interleukin-8-like" evidence="5">
    <location>
        <begin position="28"/>
        <end position="88"/>
    </location>
</feature>
<name>A0AAD3MYC2_LATJO</name>
<dbReference type="InterPro" id="IPR001811">
    <property type="entry name" value="Chemokine_IL8-like_dom"/>
</dbReference>
<evidence type="ECO:0000259" key="5">
    <source>
        <dbReference type="SMART" id="SM00199"/>
    </source>
</evidence>
<dbReference type="AlphaFoldDB" id="A0AAD3MYC2"/>
<keyword evidence="3" id="KW-1015">Disulfide bond</keyword>
<evidence type="ECO:0000313" key="6">
    <source>
        <dbReference type="EMBL" id="GLD61444.1"/>
    </source>
</evidence>
<keyword evidence="4" id="KW-0964">Secreted</keyword>
<dbReference type="Gene3D" id="2.40.50.40">
    <property type="match status" value="1"/>
</dbReference>
<feature type="chain" id="PRO_5041774931" description="C-C motif chemokine" evidence="4">
    <location>
        <begin position="26"/>
        <end position="106"/>
    </location>
</feature>
<dbReference type="InterPro" id="IPR000827">
    <property type="entry name" value="Chemokine_CC_CS"/>
</dbReference>
<dbReference type="Proteomes" id="UP001279410">
    <property type="component" value="Unassembled WGS sequence"/>
</dbReference>
<dbReference type="GO" id="GO:0006955">
    <property type="term" value="P:immune response"/>
    <property type="evidence" value="ECO:0007669"/>
    <property type="project" value="InterPro"/>
</dbReference>
<evidence type="ECO:0000256" key="2">
    <source>
        <dbReference type="ARBA" id="ARBA00022514"/>
    </source>
</evidence>
<dbReference type="EMBL" id="BRZM01000045">
    <property type="protein sequence ID" value="GLD61444.1"/>
    <property type="molecule type" value="Genomic_DNA"/>
</dbReference>
<dbReference type="GO" id="GO:0005615">
    <property type="term" value="C:extracellular space"/>
    <property type="evidence" value="ECO:0007669"/>
    <property type="project" value="UniProtKB-KW"/>
</dbReference>
<dbReference type="PANTHER" id="PTHR12015">
    <property type="entry name" value="SMALL INDUCIBLE CYTOKINE A"/>
    <property type="match status" value="1"/>
</dbReference>
<comment type="subcellular location">
    <subcellularLocation>
        <location evidence="4">Secreted</location>
    </subcellularLocation>
</comment>
<feature type="non-terminal residue" evidence="6">
    <location>
        <position position="106"/>
    </location>
</feature>
<organism evidence="6 7">
    <name type="scientific">Lates japonicus</name>
    <name type="common">Japanese lates</name>
    <dbReference type="NCBI Taxonomy" id="270547"/>
    <lineage>
        <taxon>Eukaryota</taxon>
        <taxon>Metazoa</taxon>
        <taxon>Chordata</taxon>
        <taxon>Craniata</taxon>
        <taxon>Vertebrata</taxon>
        <taxon>Euteleostomi</taxon>
        <taxon>Actinopterygii</taxon>
        <taxon>Neopterygii</taxon>
        <taxon>Teleostei</taxon>
        <taxon>Neoteleostei</taxon>
        <taxon>Acanthomorphata</taxon>
        <taxon>Carangaria</taxon>
        <taxon>Carangaria incertae sedis</taxon>
        <taxon>Centropomidae</taxon>
        <taxon>Lates</taxon>
    </lineage>
</organism>
<comment type="similarity">
    <text evidence="1 4">Belongs to the intercrine beta (chemokine CC) family.</text>
</comment>
<dbReference type="SMART" id="SM00199">
    <property type="entry name" value="SCY"/>
    <property type="match status" value="1"/>
</dbReference>
<gene>
    <name evidence="6" type="ORF">AKAME5_001325200</name>
</gene>
<keyword evidence="4" id="KW-0145">Chemotaxis</keyword>
<dbReference type="PROSITE" id="PS00472">
    <property type="entry name" value="SMALL_CYTOKINES_CC"/>
    <property type="match status" value="1"/>
</dbReference>
<dbReference type="GO" id="GO:0008009">
    <property type="term" value="F:chemokine activity"/>
    <property type="evidence" value="ECO:0007669"/>
    <property type="project" value="InterPro"/>
</dbReference>
<keyword evidence="4" id="KW-0732">Signal</keyword>
<dbReference type="InterPro" id="IPR039809">
    <property type="entry name" value="Chemokine_b/g/d"/>
</dbReference>
<dbReference type="InterPro" id="IPR036048">
    <property type="entry name" value="Interleukin_8-like_sf"/>
</dbReference>
<dbReference type="PANTHER" id="PTHR12015:SF108">
    <property type="entry name" value="C-C MOTIF CHEMOKINE 20"/>
    <property type="match status" value="1"/>
</dbReference>
<dbReference type="SUPFAM" id="SSF54117">
    <property type="entry name" value="Interleukin 8-like chemokines"/>
    <property type="match status" value="1"/>
</dbReference>
<sequence>MAPWCDAKLVFCFLLITCCCTVVLGQMAMDCCLTVKNKTIEQQLIVNYYQQSSGQGCAIDAMILVTRRGRNLCVPVDVPWVHRVVNHVNQLRKECKKKFQKSRCNG</sequence>
<reference evidence="6" key="1">
    <citation type="submission" date="2022-08" db="EMBL/GenBank/DDBJ databases">
        <title>Genome sequencing of akame (Lates japonicus).</title>
        <authorList>
            <person name="Hashiguchi Y."/>
            <person name="Takahashi H."/>
        </authorList>
    </citation>
    <scope>NUCLEOTIDE SEQUENCE</scope>
    <source>
        <strain evidence="6">Kochi</strain>
    </source>
</reference>
<dbReference type="Pfam" id="PF00048">
    <property type="entry name" value="IL8"/>
    <property type="match status" value="1"/>
</dbReference>
<comment type="caution">
    <text evidence="6">The sequence shown here is derived from an EMBL/GenBank/DDBJ whole genome shotgun (WGS) entry which is preliminary data.</text>
</comment>
<keyword evidence="7" id="KW-1185">Reference proteome</keyword>
<evidence type="ECO:0000256" key="1">
    <source>
        <dbReference type="ARBA" id="ARBA00010868"/>
    </source>
</evidence>
<feature type="signal peptide" evidence="4">
    <location>
        <begin position="1"/>
        <end position="25"/>
    </location>
</feature>
<evidence type="ECO:0000313" key="7">
    <source>
        <dbReference type="Proteomes" id="UP001279410"/>
    </source>
</evidence>
<evidence type="ECO:0000256" key="4">
    <source>
        <dbReference type="RuleBase" id="RU361150"/>
    </source>
</evidence>